<keyword evidence="2" id="KW-0479">Metal-binding</keyword>
<dbReference type="InterPro" id="IPR051453">
    <property type="entry name" value="MBL_Glyoxalase_II"/>
</dbReference>
<keyword evidence="3" id="KW-0378">Hydrolase</keyword>
<dbReference type="PANTHER" id="PTHR46233">
    <property type="entry name" value="HYDROXYACYLGLUTATHIONE HYDROLASE GLOC"/>
    <property type="match status" value="1"/>
</dbReference>
<keyword evidence="4" id="KW-0862">Zinc</keyword>
<evidence type="ECO:0000259" key="5">
    <source>
        <dbReference type="SMART" id="SM00849"/>
    </source>
</evidence>
<dbReference type="RefSeq" id="WP_319806951.1">
    <property type="nucleotide sequence ID" value="NZ_CP107052.1"/>
</dbReference>
<organism evidence="6 7">
    <name type="scientific">Candidatus Kirkpatrickella diaphorinae</name>
    <dbReference type="NCBI Taxonomy" id="2984322"/>
    <lineage>
        <taxon>Bacteria</taxon>
        <taxon>Pseudomonadati</taxon>
        <taxon>Pseudomonadota</taxon>
        <taxon>Alphaproteobacteria</taxon>
        <taxon>Acetobacterales</taxon>
        <taxon>Acetobacteraceae</taxon>
        <taxon>Candidatus Kirkpatrickella</taxon>
    </lineage>
</organism>
<dbReference type="Proteomes" id="UP001163831">
    <property type="component" value="Chromosome"/>
</dbReference>
<dbReference type="SMART" id="SM00849">
    <property type="entry name" value="Lactamase_B"/>
    <property type="match status" value="1"/>
</dbReference>
<sequence>MSLASTETPRYRFPSTWSVWTRRDTEMPMQIVRVTPVRQNCAIFWKKEATPTRKEAVVIDPGGDIDLVMQVLGDARVEAILLTHGHFDHAGGVNTLKARLAEKGQPDVPVYGPHKDDTFLLNTMAEQLAAFLVDASGFETGPVIPDRFLEEGDVLNLLGRVIRVRHVPGHTPGHIILIDETEEVVMTGDTLFRGVVGRTDFDYGDYDLLISGIKEKIMSLPNRYKIMPGHGLPSFIHVEKQYNDYLR</sequence>
<evidence type="ECO:0000256" key="1">
    <source>
        <dbReference type="ARBA" id="ARBA00001947"/>
    </source>
</evidence>
<protein>
    <submittedName>
        <fullName evidence="6">MBL fold metallo-hydrolase</fullName>
    </submittedName>
</protein>
<gene>
    <name evidence="6" type="ORF">N5W20_00255</name>
</gene>
<evidence type="ECO:0000256" key="3">
    <source>
        <dbReference type="ARBA" id="ARBA00022801"/>
    </source>
</evidence>
<accession>A0ABY6GJ67</accession>
<evidence type="ECO:0000256" key="4">
    <source>
        <dbReference type="ARBA" id="ARBA00022833"/>
    </source>
</evidence>
<dbReference type="InterPro" id="IPR036866">
    <property type="entry name" value="RibonucZ/Hydroxyglut_hydro"/>
</dbReference>
<name>A0ABY6GJ67_9PROT</name>
<keyword evidence="7" id="KW-1185">Reference proteome</keyword>
<reference evidence="6" key="1">
    <citation type="submission" date="2022-10" db="EMBL/GenBank/DDBJ databases">
        <title>Candidatus Kirkpatrella diaphorinas gen. nov., sp. nov., an uncultured endosymbiont identified in a population of Diaphorina citri from Hawaii.</title>
        <authorList>
            <person name="Henry E.M."/>
            <person name="Carlson C.R."/>
            <person name="Kuo Y.-W."/>
        </authorList>
    </citation>
    <scope>NUCLEOTIDE SEQUENCE</scope>
    <source>
        <strain evidence="6">CADCRV1</strain>
    </source>
</reference>
<evidence type="ECO:0000313" key="6">
    <source>
        <dbReference type="EMBL" id="UYH51357.1"/>
    </source>
</evidence>
<feature type="domain" description="Metallo-beta-lactamase" evidence="5">
    <location>
        <begin position="38"/>
        <end position="230"/>
    </location>
</feature>
<dbReference type="PANTHER" id="PTHR46233:SF3">
    <property type="entry name" value="HYDROXYACYLGLUTATHIONE HYDROLASE GLOC"/>
    <property type="match status" value="1"/>
</dbReference>
<comment type="cofactor">
    <cofactor evidence="1">
        <name>Zn(2+)</name>
        <dbReference type="ChEBI" id="CHEBI:29105"/>
    </cofactor>
</comment>
<evidence type="ECO:0000256" key="2">
    <source>
        <dbReference type="ARBA" id="ARBA00022723"/>
    </source>
</evidence>
<dbReference type="SUPFAM" id="SSF56281">
    <property type="entry name" value="Metallo-hydrolase/oxidoreductase"/>
    <property type="match status" value="1"/>
</dbReference>
<evidence type="ECO:0000313" key="7">
    <source>
        <dbReference type="Proteomes" id="UP001163831"/>
    </source>
</evidence>
<proteinExistence type="predicted"/>
<dbReference type="EMBL" id="CP107052">
    <property type="protein sequence ID" value="UYH51357.1"/>
    <property type="molecule type" value="Genomic_DNA"/>
</dbReference>
<dbReference type="Pfam" id="PF00753">
    <property type="entry name" value="Lactamase_B"/>
    <property type="match status" value="1"/>
</dbReference>
<dbReference type="Gene3D" id="3.60.15.10">
    <property type="entry name" value="Ribonuclease Z/Hydroxyacylglutathione hydrolase-like"/>
    <property type="match status" value="1"/>
</dbReference>
<dbReference type="InterPro" id="IPR001279">
    <property type="entry name" value="Metallo-B-lactamas"/>
</dbReference>